<dbReference type="CDD" id="cd00637">
    <property type="entry name" value="7tm_classA_rhodopsin-like"/>
    <property type="match status" value="1"/>
</dbReference>
<dbReference type="PANTHER" id="PTHR24228:SF75">
    <property type="entry name" value="G-PROTEIN COUPLED RECEPTORS FAMILY 1 PROFILE DOMAIN-CONTAINING PROTEIN"/>
    <property type="match status" value="1"/>
</dbReference>
<evidence type="ECO:0000256" key="6">
    <source>
        <dbReference type="ARBA" id="ARBA00023136"/>
    </source>
</evidence>
<proteinExistence type="inferred from homology"/>
<keyword evidence="4 11" id="KW-1133">Transmembrane helix</keyword>
<feature type="domain" description="G-protein coupled receptors family 1 profile" evidence="12">
    <location>
        <begin position="41"/>
        <end position="328"/>
    </location>
</feature>
<evidence type="ECO:0000256" key="9">
    <source>
        <dbReference type="RuleBase" id="RU000688"/>
    </source>
</evidence>
<keyword evidence="8 9" id="KW-0807">Transducer</keyword>
<evidence type="ECO:0000256" key="3">
    <source>
        <dbReference type="ARBA" id="ARBA00022692"/>
    </source>
</evidence>
<dbReference type="OrthoDB" id="6117944at2759"/>
<keyword evidence="7 9" id="KW-0675">Receptor</keyword>
<dbReference type="InterPro" id="IPR017452">
    <property type="entry name" value="GPCR_Rhodpsn_7TM"/>
</dbReference>
<evidence type="ECO:0000256" key="10">
    <source>
        <dbReference type="SAM" id="MobiDB-lite"/>
    </source>
</evidence>
<comment type="similarity">
    <text evidence="9">Belongs to the G-protein coupled receptor 1 family.</text>
</comment>
<dbReference type="Proteomes" id="UP000694845">
    <property type="component" value="Unplaced"/>
</dbReference>
<dbReference type="AlphaFoldDB" id="A0A8B7ZKH0"/>
<keyword evidence="3 9" id="KW-0812">Transmembrane</keyword>
<dbReference type="PROSITE" id="PS50262">
    <property type="entry name" value="G_PROTEIN_RECEP_F1_2"/>
    <property type="match status" value="1"/>
</dbReference>
<evidence type="ECO:0000313" key="14">
    <source>
        <dbReference type="RefSeq" id="XP_022103811.1"/>
    </source>
</evidence>
<dbReference type="Pfam" id="PF00001">
    <property type="entry name" value="7tm_1"/>
    <property type="match status" value="1"/>
</dbReference>
<feature type="region of interest" description="Disordered" evidence="10">
    <location>
        <begin position="226"/>
        <end position="254"/>
    </location>
</feature>
<keyword evidence="5 9" id="KW-0297">G-protein coupled receptor</keyword>
<protein>
    <submittedName>
        <fullName evidence="14">Melatonin receptor type 1B-B-like</fullName>
    </submittedName>
</protein>
<dbReference type="Gene3D" id="1.20.1070.10">
    <property type="entry name" value="Rhodopsin 7-helix transmembrane proteins"/>
    <property type="match status" value="1"/>
</dbReference>
<dbReference type="SUPFAM" id="SSF81321">
    <property type="entry name" value="Family A G protein-coupled receptor-like"/>
    <property type="match status" value="1"/>
</dbReference>
<evidence type="ECO:0000256" key="4">
    <source>
        <dbReference type="ARBA" id="ARBA00022989"/>
    </source>
</evidence>
<sequence>MGTHSYLDIATTVGYESEPAKAPGIALAVFLGLASLFGAAGNGLTILAVVIDRKLRSQSSSFLIANLAVADMVVFVVIEPFLAFSTATTTWPFSRPLCAALGALVIQHMAVAVCGMTAVAVNRYYSVVKRTSYQRVFTRRKTLVVCLATWLPGLLLILPLVTNPFFADYSTYFGICIITSQNIAIGRAISVLTGLLILIGIVISLLCYLRIYKEVKDSRRRVKSLEPLPDDTRLPGGQHQPPGSHENNISRKPNPKQQINQTEIAISLNLFMVFTVFCVCWTPITVLIFVLDANDRHFHDQSDLIPDWAWQTAYKMVLFNSSFNIFIYAWRNRNFRSAYAKLLRCPSR</sequence>
<comment type="subcellular location">
    <subcellularLocation>
        <location evidence="1">Cell membrane</location>
        <topology evidence="1">Multi-pass membrane protein</topology>
    </subcellularLocation>
</comment>
<reference evidence="14" key="1">
    <citation type="submission" date="2025-08" db="UniProtKB">
        <authorList>
            <consortium name="RefSeq"/>
        </authorList>
    </citation>
    <scope>IDENTIFICATION</scope>
</reference>
<evidence type="ECO:0000256" key="8">
    <source>
        <dbReference type="ARBA" id="ARBA00023224"/>
    </source>
</evidence>
<feature type="transmembrane region" description="Helical" evidence="11">
    <location>
        <begin position="266"/>
        <end position="291"/>
    </location>
</feature>
<dbReference type="RefSeq" id="XP_022103811.1">
    <property type="nucleotide sequence ID" value="XM_022248119.1"/>
</dbReference>
<dbReference type="PRINTS" id="PR00237">
    <property type="entry name" value="GPCRRHODOPSN"/>
</dbReference>
<evidence type="ECO:0000313" key="13">
    <source>
        <dbReference type="Proteomes" id="UP000694845"/>
    </source>
</evidence>
<evidence type="ECO:0000256" key="2">
    <source>
        <dbReference type="ARBA" id="ARBA00022475"/>
    </source>
</evidence>
<dbReference type="GeneID" id="110986333"/>
<keyword evidence="6 11" id="KW-0472">Membrane</keyword>
<evidence type="ECO:0000259" key="12">
    <source>
        <dbReference type="PROSITE" id="PS50262"/>
    </source>
</evidence>
<dbReference type="OMA" id="NIFIYAW"/>
<organism evidence="13 14">
    <name type="scientific">Acanthaster planci</name>
    <name type="common">Crown-of-thorns starfish</name>
    <dbReference type="NCBI Taxonomy" id="133434"/>
    <lineage>
        <taxon>Eukaryota</taxon>
        <taxon>Metazoa</taxon>
        <taxon>Echinodermata</taxon>
        <taxon>Eleutherozoa</taxon>
        <taxon>Asterozoa</taxon>
        <taxon>Asteroidea</taxon>
        <taxon>Valvatacea</taxon>
        <taxon>Valvatida</taxon>
        <taxon>Acanthasteridae</taxon>
        <taxon>Acanthaster</taxon>
    </lineage>
</organism>
<gene>
    <name evidence="14" type="primary">LOC110986333</name>
</gene>
<feature type="transmembrane region" description="Helical" evidence="11">
    <location>
        <begin position="311"/>
        <end position="330"/>
    </location>
</feature>
<dbReference type="GO" id="GO:0004930">
    <property type="term" value="F:G protein-coupled receptor activity"/>
    <property type="evidence" value="ECO:0007669"/>
    <property type="project" value="UniProtKB-KW"/>
</dbReference>
<feature type="transmembrane region" description="Helical" evidence="11">
    <location>
        <begin position="25"/>
        <end position="51"/>
    </location>
</feature>
<evidence type="ECO:0000256" key="7">
    <source>
        <dbReference type="ARBA" id="ARBA00023170"/>
    </source>
</evidence>
<evidence type="ECO:0000256" key="11">
    <source>
        <dbReference type="SAM" id="Phobius"/>
    </source>
</evidence>
<accession>A0A8B7ZKH0</accession>
<dbReference type="GO" id="GO:0005886">
    <property type="term" value="C:plasma membrane"/>
    <property type="evidence" value="ECO:0007669"/>
    <property type="project" value="UniProtKB-SubCell"/>
</dbReference>
<dbReference type="PROSITE" id="PS00237">
    <property type="entry name" value="G_PROTEIN_RECEP_F1_1"/>
    <property type="match status" value="1"/>
</dbReference>
<keyword evidence="13" id="KW-1185">Reference proteome</keyword>
<feature type="transmembrane region" description="Helical" evidence="11">
    <location>
        <begin position="99"/>
        <end position="121"/>
    </location>
</feature>
<dbReference type="PANTHER" id="PTHR24228">
    <property type="entry name" value="B2 BRADYKININ RECEPTOR/ANGIOTENSIN II RECEPTOR"/>
    <property type="match status" value="1"/>
</dbReference>
<dbReference type="SMART" id="SM01381">
    <property type="entry name" value="7TM_GPCR_Srsx"/>
    <property type="match status" value="1"/>
</dbReference>
<evidence type="ECO:0000256" key="5">
    <source>
        <dbReference type="ARBA" id="ARBA00023040"/>
    </source>
</evidence>
<name>A0A8B7ZKH0_ACAPL</name>
<feature type="compositionally biased region" description="Polar residues" evidence="10">
    <location>
        <begin position="245"/>
        <end position="254"/>
    </location>
</feature>
<feature type="transmembrane region" description="Helical" evidence="11">
    <location>
        <begin position="188"/>
        <end position="211"/>
    </location>
</feature>
<keyword evidence="2" id="KW-1003">Cell membrane</keyword>
<dbReference type="KEGG" id="aplc:110986333"/>
<evidence type="ECO:0000256" key="1">
    <source>
        <dbReference type="ARBA" id="ARBA00004651"/>
    </source>
</evidence>
<feature type="transmembrane region" description="Helical" evidence="11">
    <location>
        <begin position="142"/>
        <end position="161"/>
    </location>
</feature>
<feature type="transmembrane region" description="Helical" evidence="11">
    <location>
        <begin position="63"/>
        <end position="87"/>
    </location>
</feature>
<dbReference type="InterPro" id="IPR000276">
    <property type="entry name" value="GPCR_Rhodpsn"/>
</dbReference>